<dbReference type="Proteomes" id="UP000826616">
    <property type="component" value="Chromosome"/>
</dbReference>
<organism evidence="1 2">
    <name type="scientific">Aneurinibacillus thermoaerophilus</name>
    <dbReference type="NCBI Taxonomy" id="143495"/>
    <lineage>
        <taxon>Bacteria</taxon>
        <taxon>Bacillati</taxon>
        <taxon>Bacillota</taxon>
        <taxon>Bacilli</taxon>
        <taxon>Bacillales</taxon>
        <taxon>Paenibacillaceae</taxon>
        <taxon>Aneurinibacillus group</taxon>
        <taxon>Aneurinibacillus</taxon>
    </lineage>
</organism>
<sequence length="30" mass="3474">MRHLSTFGHIVFLHLPAIRMTCKECQASFV</sequence>
<proteinExistence type="predicted"/>
<evidence type="ECO:0000313" key="1">
    <source>
        <dbReference type="EMBL" id="QYY44402.1"/>
    </source>
</evidence>
<protein>
    <submittedName>
        <fullName evidence="1">Transposase family protein</fullName>
    </submittedName>
</protein>
<dbReference type="EMBL" id="CP080764">
    <property type="protein sequence ID" value="QYY44402.1"/>
    <property type="molecule type" value="Genomic_DNA"/>
</dbReference>
<reference evidence="1 2" key="1">
    <citation type="submission" date="2021-08" db="EMBL/GenBank/DDBJ databases">
        <title>Complete genome sequence of the strain Aneurinibacillus thermoaerophilus CCM 8960.</title>
        <authorList>
            <person name="Musilova J."/>
            <person name="Kourilova X."/>
            <person name="Pernicova I."/>
            <person name="Bezdicek M."/>
            <person name="Lengerova M."/>
            <person name="Obruca S."/>
            <person name="Sedlar K."/>
        </authorList>
    </citation>
    <scope>NUCLEOTIDE SEQUENCE [LARGE SCALE GENOMIC DNA]</scope>
    <source>
        <strain evidence="1 2">CCM 8960</strain>
    </source>
</reference>
<keyword evidence="2" id="KW-1185">Reference proteome</keyword>
<evidence type="ECO:0000313" key="2">
    <source>
        <dbReference type="Proteomes" id="UP000826616"/>
    </source>
</evidence>
<accession>A0ABX8YF83</accession>
<gene>
    <name evidence="1" type="ORF">K3F53_01065</name>
</gene>
<name>A0ABX8YF83_ANETH</name>